<reference evidence="7 8" key="1">
    <citation type="submission" date="2021-03" db="EMBL/GenBank/DDBJ databases">
        <title>Genomic Encyclopedia of Type Strains, Phase IV (KMG-IV): sequencing the most valuable type-strain genomes for metagenomic binning, comparative biology and taxonomic classification.</title>
        <authorList>
            <person name="Goeker M."/>
        </authorList>
    </citation>
    <scope>NUCLEOTIDE SEQUENCE [LARGE SCALE GENOMIC DNA]</scope>
    <source>
        <strain evidence="7 8">DSM 28650</strain>
    </source>
</reference>
<dbReference type="CDD" id="cd00995">
    <property type="entry name" value="PBP2_NikA_DppA_OppA_like"/>
    <property type="match status" value="1"/>
</dbReference>
<keyword evidence="5" id="KW-0807">Transducer</keyword>
<evidence type="ECO:0000256" key="1">
    <source>
        <dbReference type="ARBA" id="ARBA00004193"/>
    </source>
</evidence>
<evidence type="ECO:0000256" key="5">
    <source>
        <dbReference type="PROSITE-ProRule" id="PRU00284"/>
    </source>
</evidence>
<dbReference type="Pfam" id="PF00015">
    <property type="entry name" value="MCPsignal"/>
    <property type="match status" value="1"/>
</dbReference>
<dbReference type="PANTHER" id="PTHR30290">
    <property type="entry name" value="PERIPLASMIC BINDING COMPONENT OF ABC TRANSPORTER"/>
    <property type="match status" value="1"/>
</dbReference>
<evidence type="ECO:0000256" key="2">
    <source>
        <dbReference type="ARBA" id="ARBA00005695"/>
    </source>
</evidence>
<dbReference type="InterPro" id="IPR039424">
    <property type="entry name" value="SBP_5"/>
</dbReference>
<dbReference type="SUPFAM" id="SSF58104">
    <property type="entry name" value="Methyl-accepting chemotaxis protein (MCP) signaling domain"/>
    <property type="match status" value="1"/>
</dbReference>
<dbReference type="Gene3D" id="3.40.190.10">
    <property type="entry name" value="Periplasmic binding protein-like II"/>
    <property type="match status" value="1"/>
</dbReference>
<dbReference type="InterPro" id="IPR023765">
    <property type="entry name" value="SBP_5_CS"/>
</dbReference>
<sequence length="822" mass="92625">MLLKRKKAETKDASNYSITEKGIACTLENNIDTNKLLQNQKYQGIMSQKIMVQVEEALQVTEILLNSVKEANKQIEKQDNHITRTVDTSNTVAAFSQEINAGVIETIKVIDETLEQAEKGQESLKNVEVSMDNIKSIVENMKLTMIDLVEKSNKIKGIVDTIKGISKTTHLLSLNANIEAARAGESGKGFAVVAGEVKKLAENSSKSADEIDKIIAEISKVTEATSNIIIQSVEKVVEGSYVTKEASQVIDDMMEQIQATRQTSHRIGEAVVEQANKNQNMILVIEDMVKAIEAVKTLNENISVDAYRQKVSLNMLGTTINNLNIIANEDTTKMEVQEKSFTIDTQEPKTFDPTMIIESQQSSIIQPLNLGLVMTGPAIDPIGAIAQTWHLEEDNVTWNFTLRKGMKFHNGRVITSKDVKYSFERLLSKKLDSPNRWFLAMIRGAEEFYNGRSKDVSGINVCGDYSIKIVLDYPYSAFINNLAHLSCSILPKEEEHRITDNPIGAGAFKFSHFHRESNQIIYTKFREYSLGQALIDKLILNINIENSTERFISGAIDYIEVNGRNKSKLLEARYKIHTTECIGSRFLLFNFFRKNPLIHNINVRKAINHIIDKQRIQDEVFGGMEPVAKGIFPTSILKNPNSKGYNKDVRKARELMKLSGINNGKISFGVSKNDSKDTSHYRLANILKENLKELGITLEIVEIEPRKYYDFHSIQDTDMILYGWLGDSGTADNFIEPLIDVNNTSNLSKYNNPRLLELLNAAKATRNPYTYNEILYNLDNIICEDAPYVFLSHISSVYAVAKDVKGLVVHPLNSIKYENVWR</sequence>
<evidence type="ECO:0000256" key="4">
    <source>
        <dbReference type="ARBA" id="ARBA00022729"/>
    </source>
</evidence>
<evidence type="ECO:0000313" key="7">
    <source>
        <dbReference type="EMBL" id="MBP2024070.1"/>
    </source>
</evidence>
<comment type="subcellular location">
    <subcellularLocation>
        <location evidence="1">Cell membrane</location>
        <topology evidence="1">Lipid-anchor</topology>
    </subcellularLocation>
</comment>
<keyword evidence="8" id="KW-1185">Reference proteome</keyword>
<dbReference type="RefSeq" id="WP_021283082.1">
    <property type="nucleotide sequence ID" value="NZ_JAGGLL010000048.1"/>
</dbReference>
<name>A0ABS4K8G4_9CLOT</name>
<organism evidence="7 8">
    <name type="scientific">Clostridium punense</name>
    <dbReference type="NCBI Taxonomy" id="1054297"/>
    <lineage>
        <taxon>Bacteria</taxon>
        <taxon>Bacillati</taxon>
        <taxon>Bacillota</taxon>
        <taxon>Clostridia</taxon>
        <taxon>Eubacteriales</taxon>
        <taxon>Clostridiaceae</taxon>
        <taxon>Clostridium</taxon>
    </lineage>
</organism>
<dbReference type="PROSITE" id="PS01040">
    <property type="entry name" value="SBP_BACTERIAL_5"/>
    <property type="match status" value="1"/>
</dbReference>
<comment type="caution">
    <text evidence="7">The sequence shown here is derived from an EMBL/GenBank/DDBJ whole genome shotgun (WGS) entry which is preliminary data.</text>
</comment>
<dbReference type="Gene3D" id="1.10.287.950">
    <property type="entry name" value="Methyl-accepting chemotaxis protein"/>
    <property type="match status" value="1"/>
</dbReference>
<protein>
    <submittedName>
        <fullName evidence="7">ABC-type transport system substrate-binding protein/methyl-accepting chemotaxis protein</fullName>
    </submittedName>
</protein>
<evidence type="ECO:0000259" key="6">
    <source>
        <dbReference type="PROSITE" id="PS50111"/>
    </source>
</evidence>
<keyword evidence="4" id="KW-0732">Signal</keyword>
<accession>A0ABS4K8G4</accession>
<gene>
    <name evidence="7" type="ORF">J2Z44_003920</name>
</gene>
<dbReference type="SMART" id="SM00283">
    <property type="entry name" value="MA"/>
    <property type="match status" value="1"/>
</dbReference>
<dbReference type="InterPro" id="IPR004089">
    <property type="entry name" value="MCPsignal_dom"/>
</dbReference>
<dbReference type="PANTHER" id="PTHR30290:SF9">
    <property type="entry name" value="OLIGOPEPTIDE-BINDING PROTEIN APPA"/>
    <property type="match status" value="1"/>
</dbReference>
<feature type="domain" description="Methyl-accepting transducer" evidence="6">
    <location>
        <begin position="53"/>
        <end position="289"/>
    </location>
</feature>
<evidence type="ECO:0000313" key="8">
    <source>
        <dbReference type="Proteomes" id="UP001519308"/>
    </source>
</evidence>
<dbReference type="Gene3D" id="3.90.76.10">
    <property type="entry name" value="Dipeptide-binding Protein, Domain 1"/>
    <property type="match status" value="1"/>
</dbReference>
<comment type="similarity">
    <text evidence="2">Belongs to the bacterial solute-binding protein 5 family.</text>
</comment>
<proteinExistence type="inferred from homology"/>
<dbReference type="SUPFAM" id="SSF53850">
    <property type="entry name" value="Periplasmic binding protein-like II"/>
    <property type="match status" value="1"/>
</dbReference>
<dbReference type="InterPro" id="IPR000914">
    <property type="entry name" value="SBP_5_dom"/>
</dbReference>
<dbReference type="EMBL" id="JAGGLL010000048">
    <property type="protein sequence ID" value="MBP2024070.1"/>
    <property type="molecule type" value="Genomic_DNA"/>
</dbReference>
<dbReference type="Proteomes" id="UP001519308">
    <property type="component" value="Unassembled WGS sequence"/>
</dbReference>
<dbReference type="Pfam" id="PF00496">
    <property type="entry name" value="SBP_bac_5"/>
    <property type="match status" value="1"/>
</dbReference>
<evidence type="ECO:0000256" key="3">
    <source>
        <dbReference type="ARBA" id="ARBA00022448"/>
    </source>
</evidence>
<keyword evidence="3" id="KW-0813">Transport</keyword>
<dbReference type="PROSITE" id="PS50111">
    <property type="entry name" value="CHEMOTAXIS_TRANSDUC_2"/>
    <property type="match status" value="1"/>
</dbReference>
<dbReference type="Gene3D" id="3.10.105.10">
    <property type="entry name" value="Dipeptide-binding Protein, Domain 3"/>
    <property type="match status" value="1"/>
</dbReference>